<dbReference type="GO" id="GO:0016020">
    <property type="term" value="C:membrane"/>
    <property type="evidence" value="ECO:0007669"/>
    <property type="project" value="InterPro"/>
</dbReference>
<dbReference type="OrthoDB" id="6474464at2759"/>
<dbReference type="EMBL" id="VFLP01000003">
    <property type="protein sequence ID" value="TRX98199.1"/>
    <property type="molecule type" value="Genomic_DNA"/>
</dbReference>
<dbReference type="AlphaFoldDB" id="A0A553IDD5"/>
<evidence type="ECO:0000313" key="2">
    <source>
        <dbReference type="EMBL" id="TRX98199.1"/>
    </source>
</evidence>
<sequence length="403" mass="47091">MLYLRYASVNPLNAWISHQGVEEDIASITYKCPRGKDMAHPSRLDRRRCIRISFVFGLVLLVLLWLNPNWTDTSVRHVGHFDPRDVDLANSVVTQNLCRQHGWKPFKNAASRKVYDLIMVNTELEWLEIRLNGTYNYVDYFVIVESAKTFTNRDKPLFIKDNMDRFAAYRDKIIYHQLEIPDGFHSDRANPAWAWEDLQRNAMYDQVLPRLTGAEAPADGDVLIVADVDEIVRPETIVVLKSCTFPRRLTLRSSFYYYSFQFLHRGSQWAHPQATYYQGWRTILPVNLRNADGGLQPFIRLEMGDLWSSGWHCSSCFSTIEEVLTKLASFSHVWMNQDVYRDPDRIADRVRNGKDLWDREGQTYDRINNNKDVPELLLREPDRFPWLLNRDGPTAGFQDYSGQ</sequence>
<keyword evidence="1" id="KW-0812">Transmembrane</keyword>
<dbReference type="Pfam" id="PF04724">
    <property type="entry name" value="Glyco_transf_17"/>
    <property type="match status" value="1"/>
</dbReference>
<dbReference type="PANTHER" id="PTHR12224">
    <property type="entry name" value="BETA-1,4-MANNOSYL-GLYCOPROTEIN BETA-1,4-N-ACETYLGLUCOSAMINYL-TRANSFERASE"/>
    <property type="match status" value="1"/>
</dbReference>
<keyword evidence="1" id="KW-0472">Membrane</keyword>
<accession>A0A553IDD5</accession>
<dbReference type="PANTHER" id="PTHR12224:SF0">
    <property type="entry name" value="BETA-1,4-MANNOSYL-GLYCOPROTEIN 4-BETA-N-ACETYLGLUCOSAMINYLTRANSFERASE"/>
    <property type="match status" value="1"/>
</dbReference>
<dbReference type="GO" id="GO:0006044">
    <property type="term" value="P:N-acetylglucosamine metabolic process"/>
    <property type="evidence" value="ECO:0007669"/>
    <property type="project" value="TreeGrafter"/>
</dbReference>
<evidence type="ECO:0000256" key="1">
    <source>
        <dbReference type="SAM" id="Phobius"/>
    </source>
</evidence>
<feature type="transmembrane region" description="Helical" evidence="1">
    <location>
        <begin position="49"/>
        <end position="66"/>
    </location>
</feature>
<dbReference type="STRING" id="2512241.A0A553IDD5"/>
<keyword evidence="1" id="KW-1133">Transmembrane helix</keyword>
<keyword evidence="3" id="KW-1185">Reference proteome</keyword>
<organism evidence="2 3">
    <name type="scientific">Xylaria flabelliformis</name>
    <dbReference type="NCBI Taxonomy" id="2512241"/>
    <lineage>
        <taxon>Eukaryota</taxon>
        <taxon>Fungi</taxon>
        <taxon>Dikarya</taxon>
        <taxon>Ascomycota</taxon>
        <taxon>Pezizomycotina</taxon>
        <taxon>Sordariomycetes</taxon>
        <taxon>Xylariomycetidae</taxon>
        <taxon>Xylariales</taxon>
        <taxon>Xylariaceae</taxon>
        <taxon>Xylaria</taxon>
    </lineage>
</organism>
<dbReference type="Proteomes" id="UP000319160">
    <property type="component" value="Unassembled WGS sequence"/>
</dbReference>
<gene>
    <name evidence="2" type="ORF">FHL15_000844</name>
</gene>
<reference evidence="3" key="1">
    <citation type="submission" date="2019-06" db="EMBL/GenBank/DDBJ databases">
        <title>Draft genome sequence of the griseofulvin-producing fungus Xylaria cubensis strain G536.</title>
        <authorList>
            <person name="Mead M.E."/>
            <person name="Raja H.A."/>
            <person name="Steenwyk J.L."/>
            <person name="Knowles S.L."/>
            <person name="Oberlies N.H."/>
            <person name="Rokas A."/>
        </authorList>
    </citation>
    <scope>NUCLEOTIDE SEQUENCE [LARGE SCALE GENOMIC DNA]</scope>
    <source>
        <strain evidence="3">G536</strain>
    </source>
</reference>
<protein>
    <recommendedName>
        <fullName evidence="4">Glycosyl transferase family 17 protein</fullName>
    </recommendedName>
</protein>
<name>A0A553IDD5_9PEZI</name>
<dbReference type="InterPro" id="IPR006813">
    <property type="entry name" value="Glyco_trans_17"/>
</dbReference>
<proteinExistence type="predicted"/>
<evidence type="ECO:0000313" key="3">
    <source>
        <dbReference type="Proteomes" id="UP000319160"/>
    </source>
</evidence>
<dbReference type="GO" id="GO:0003830">
    <property type="term" value="F:beta-1,4-mannosylglycoprotein 4-beta-N-acetylglucosaminyltransferase activity"/>
    <property type="evidence" value="ECO:0007669"/>
    <property type="project" value="InterPro"/>
</dbReference>
<comment type="caution">
    <text evidence="2">The sequence shown here is derived from an EMBL/GenBank/DDBJ whole genome shotgun (WGS) entry which is preliminary data.</text>
</comment>
<evidence type="ECO:0008006" key="4">
    <source>
        <dbReference type="Google" id="ProtNLM"/>
    </source>
</evidence>